<dbReference type="GO" id="GO:0016491">
    <property type="term" value="F:oxidoreductase activity"/>
    <property type="evidence" value="ECO:0007669"/>
    <property type="project" value="UniProtKB-KW"/>
</dbReference>
<keyword evidence="2" id="KW-0560">Oxidoreductase</keyword>
<evidence type="ECO:0000256" key="2">
    <source>
        <dbReference type="ARBA" id="ARBA00023002"/>
    </source>
</evidence>
<dbReference type="PANTHER" id="PTHR43639">
    <property type="entry name" value="OXIDOREDUCTASE, SHORT-CHAIN DEHYDROGENASE/REDUCTASE FAMILY (AFU_ORTHOLOGUE AFUA_5G02870)"/>
    <property type="match status" value="1"/>
</dbReference>
<name>A0A437LVH3_9SPHN</name>
<dbReference type="InterPro" id="IPR036291">
    <property type="entry name" value="NAD(P)-bd_dom_sf"/>
</dbReference>
<dbReference type="InterPro" id="IPR002347">
    <property type="entry name" value="SDR_fam"/>
</dbReference>
<sequence length="272" mass="29115">MAITLTYPEGCALVCGGTGRVGQGVVRRMAQTDVPTIFTYRSNKEAADALEAELRAEGLKVWARQMDMESDASIDATIAFAQEQAGRLHSVLIPAGAPVPFNRIADFTTEEVETFFKGDGLAFFRVVQRVVPHYRKAGGGSFVLCTTFANKRVIDFDGISPFSKGAVEALIRQIAAEEAPYNIRCNGVGISVVIPATMEQFMAMMPPDPGAGLDVTTPEQMMCNLLNRVAGWLRSGRPAAPEEAGDLFAYLASNQASYVSGQIVIVDGAAAL</sequence>
<dbReference type="PANTHER" id="PTHR43639:SF1">
    <property type="entry name" value="SHORT-CHAIN DEHYDROGENASE_REDUCTASE FAMILY PROTEIN"/>
    <property type="match status" value="1"/>
</dbReference>
<dbReference type="Gene3D" id="3.40.50.720">
    <property type="entry name" value="NAD(P)-binding Rossmann-like Domain"/>
    <property type="match status" value="1"/>
</dbReference>
<gene>
    <name evidence="3" type="ORF">EOD43_21535</name>
</gene>
<proteinExistence type="inferred from homology"/>
<dbReference type="Proteomes" id="UP000282971">
    <property type="component" value="Unassembled WGS sequence"/>
</dbReference>
<dbReference type="PRINTS" id="PR00081">
    <property type="entry name" value="GDHRDH"/>
</dbReference>
<evidence type="ECO:0000256" key="1">
    <source>
        <dbReference type="ARBA" id="ARBA00006484"/>
    </source>
</evidence>
<dbReference type="SUPFAM" id="SSF51735">
    <property type="entry name" value="NAD(P)-binding Rossmann-fold domains"/>
    <property type="match status" value="1"/>
</dbReference>
<dbReference type="AlphaFoldDB" id="A0A437LVH3"/>
<accession>A0A437LVH3</accession>
<dbReference type="CDD" id="cd05233">
    <property type="entry name" value="SDR_c"/>
    <property type="match status" value="1"/>
</dbReference>
<dbReference type="EMBL" id="SACN01000005">
    <property type="protein sequence ID" value="RVT89357.1"/>
    <property type="molecule type" value="Genomic_DNA"/>
</dbReference>
<organism evidence="3 4">
    <name type="scientific">Sphingomonas crocodyli</name>
    <dbReference type="NCBI Taxonomy" id="1979270"/>
    <lineage>
        <taxon>Bacteria</taxon>
        <taxon>Pseudomonadati</taxon>
        <taxon>Pseudomonadota</taxon>
        <taxon>Alphaproteobacteria</taxon>
        <taxon>Sphingomonadales</taxon>
        <taxon>Sphingomonadaceae</taxon>
        <taxon>Sphingomonas</taxon>
    </lineage>
</organism>
<evidence type="ECO:0000313" key="3">
    <source>
        <dbReference type="EMBL" id="RVT89357.1"/>
    </source>
</evidence>
<comment type="caution">
    <text evidence="3">The sequence shown here is derived from an EMBL/GenBank/DDBJ whole genome shotgun (WGS) entry which is preliminary data.</text>
</comment>
<reference evidence="3 4" key="1">
    <citation type="submission" date="2019-01" db="EMBL/GenBank/DDBJ databases">
        <authorList>
            <person name="Chen W.-M."/>
        </authorList>
    </citation>
    <scope>NUCLEOTIDE SEQUENCE [LARGE SCALE GENOMIC DNA]</scope>
    <source>
        <strain evidence="3 4">CCP-7</strain>
    </source>
</reference>
<dbReference type="OrthoDB" id="7569834at2"/>
<dbReference type="RefSeq" id="WP_127746347.1">
    <property type="nucleotide sequence ID" value="NZ_SACN01000005.1"/>
</dbReference>
<dbReference type="Pfam" id="PF13561">
    <property type="entry name" value="adh_short_C2"/>
    <property type="match status" value="1"/>
</dbReference>
<keyword evidence="4" id="KW-1185">Reference proteome</keyword>
<comment type="similarity">
    <text evidence="1">Belongs to the short-chain dehydrogenases/reductases (SDR) family.</text>
</comment>
<evidence type="ECO:0000313" key="4">
    <source>
        <dbReference type="Proteomes" id="UP000282971"/>
    </source>
</evidence>
<protein>
    <submittedName>
        <fullName evidence="3">SDR family oxidoreductase</fullName>
    </submittedName>
</protein>